<dbReference type="InterPro" id="IPR015168">
    <property type="entry name" value="SsuA/THI5"/>
</dbReference>
<sequence>MRCARLCTFLLILALSLSSCSHDEQPLRVAEQYGLAYAPVTIARELGFVEEALETLDHPVTLQWLRLGNTATIREAAVAGRVDAAFIGIPPFLISRAGGMDWKIAGGLNQSPLGLVTWREDLNNLSDFDSSDRIALPQPGSIQHILLAMASRRLTGDAAHFDRQLVTMNHPDGMQALLARREIAAHFTSPPYLFLELKEQGMKQVVSGRECFGGPFTFIVTVATKELAEKRPKVLAAFMDAVDRGMEYLRSNPEKSAALLAPIYQMNSDDVLDMLGSKGLDYSRDVVGIEEFVSFMKDTGYLPADFGSGGELFWATAVRDSDTGDGGGNR</sequence>
<protein>
    <submittedName>
        <fullName evidence="3">NMT1/THI5 like domain protein</fullName>
    </submittedName>
</protein>
<dbReference type="HOGENOM" id="CLU_068415_0_0_12"/>
<gene>
    <name evidence="3" type="ordered locus">Spirs_3819</name>
</gene>
<dbReference type="SUPFAM" id="SSF53850">
    <property type="entry name" value="Periplasmic binding protein-like II"/>
    <property type="match status" value="1"/>
</dbReference>
<dbReference type="PANTHER" id="PTHR30024">
    <property type="entry name" value="ALIPHATIC SULFONATES-BINDING PROTEIN-RELATED"/>
    <property type="match status" value="1"/>
</dbReference>
<evidence type="ECO:0000313" key="4">
    <source>
        <dbReference type="Proteomes" id="UP000002318"/>
    </source>
</evidence>
<dbReference type="PANTHER" id="PTHR30024:SF2">
    <property type="entry name" value="ABC TRANSPORTER SUBSTRATE-BINDING PROTEIN"/>
    <property type="match status" value="1"/>
</dbReference>
<accession>E1R850</accession>
<dbReference type="Pfam" id="PF09084">
    <property type="entry name" value="NMT1"/>
    <property type="match status" value="1"/>
</dbReference>
<evidence type="ECO:0000259" key="2">
    <source>
        <dbReference type="Pfam" id="PF09084"/>
    </source>
</evidence>
<evidence type="ECO:0000313" key="3">
    <source>
        <dbReference type="EMBL" id="ADK82905.1"/>
    </source>
</evidence>
<evidence type="ECO:0000256" key="1">
    <source>
        <dbReference type="SAM" id="SignalP"/>
    </source>
</evidence>
<dbReference type="EMBL" id="CP002116">
    <property type="protein sequence ID" value="ADK82905.1"/>
    <property type="molecule type" value="Genomic_DNA"/>
</dbReference>
<feature type="domain" description="SsuA/THI5-like" evidence="2">
    <location>
        <begin position="65"/>
        <end position="255"/>
    </location>
</feature>
<organism evidence="3 4">
    <name type="scientific">Sediminispirochaeta smaragdinae (strain DSM 11293 / JCM 15392 / SEBR 4228)</name>
    <name type="common">Spirochaeta smaragdinae</name>
    <dbReference type="NCBI Taxonomy" id="573413"/>
    <lineage>
        <taxon>Bacteria</taxon>
        <taxon>Pseudomonadati</taxon>
        <taxon>Spirochaetota</taxon>
        <taxon>Spirochaetia</taxon>
        <taxon>Spirochaetales</taxon>
        <taxon>Spirochaetaceae</taxon>
        <taxon>Sediminispirochaeta</taxon>
    </lineage>
</organism>
<dbReference type="eggNOG" id="COG0715">
    <property type="taxonomic scope" value="Bacteria"/>
</dbReference>
<reference evidence="3 4" key="1">
    <citation type="journal article" date="2010" name="Stand. Genomic Sci.">
        <title>Complete genome sequence of Spirochaeta smaragdinae type strain (SEBR 4228).</title>
        <authorList>
            <person name="Mavromatis K."/>
            <person name="Yasawong M."/>
            <person name="Chertkov O."/>
            <person name="Lapidus A."/>
            <person name="Lucas S."/>
            <person name="Nolan M."/>
            <person name="Del Rio T.G."/>
            <person name="Tice H."/>
            <person name="Cheng J.F."/>
            <person name="Pitluck S."/>
            <person name="Liolios K."/>
            <person name="Ivanova N."/>
            <person name="Tapia R."/>
            <person name="Han C."/>
            <person name="Bruce D."/>
            <person name="Goodwin L."/>
            <person name="Pati A."/>
            <person name="Chen A."/>
            <person name="Palaniappan K."/>
            <person name="Land M."/>
            <person name="Hauser L."/>
            <person name="Chang Y.J."/>
            <person name="Jeffries C.D."/>
            <person name="Detter J.C."/>
            <person name="Rohde M."/>
            <person name="Brambilla E."/>
            <person name="Spring S."/>
            <person name="Goker M."/>
            <person name="Sikorski J."/>
            <person name="Woyke T."/>
            <person name="Bristow J."/>
            <person name="Eisen J.A."/>
            <person name="Markowitz V."/>
            <person name="Hugenholtz P."/>
            <person name="Klenk H.P."/>
            <person name="Kyrpides N.C."/>
        </authorList>
    </citation>
    <scope>NUCLEOTIDE SEQUENCE [LARGE SCALE GENOMIC DNA]</scope>
    <source>
        <strain evidence="4">DSM 11293 / JCM 15392 / SEBR 4228</strain>
    </source>
</reference>
<dbReference type="OrthoDB" id="9815602at2"/>
<keyword evidence="1" id="KW-0732">Signal</keyword>
<dbReference type="AlphaFoldDB" id="E1R850"/>
<dbReference type="Gene3D" id="3.40.190.10">
    <property type="entry name" value="Periplasmic binding protein-like II"/>
    <property type="match status" value="2"/>
</dbReference>
<dbReference type="PROSITE" id="PS51257">
    <property type="entry name" value="PROKAR_LIPOPROTEIN"/>
    <property type="match status" value="1"/>
</dbReference>
<dbReference type="Proteomes" id="UP000002318">
    <property type="component" value="Chromosome"/>
</dbReference>
<dbReference type="STRING" id="573413.Spirs_3819"/>
<feature type="signal peptide" evidence="1">
    <location>
        <begin position="1"/>
        <end position="21"/>
    </location>
</feature>
<proteinExistence type="predicted"/>
<name>E1R850_SEDSS</name>
<dbReference type="RefSeq" id="WP_013256364.1">
    <property type="nucleotide sequence ID" value="NC_014364.1"/>
</dbReference>
<keyword evidence="4" id="KW-1185">Reference proteome</keyword>
<dbReference type="KEGG" id="ssm:Spirs_3819"/>
<feature type="chain" id="PRO_5003150651" evidence="1">
    <location>
        <begin position="22"/>
        <end position="330"/>
    </location>
</feature>